<reference evidence="2 3" key="1">
    <citation type="journal article" date="2016" name="Nat. Commun.">
        <title>Thousands of microbial genomes shed light on interconnected biogeochemical processes in an aquifer system.</title>
        <authorList>
            <person name="Anantharaman K."/>
            <person name="Brown C.T."/>
            <person name="Hug L.A."/>
            <person name="Sharon I."/>
            <person name="Castelle C.J."/>
            <person name="Probst A.J."/>
            <person name="Thomas B.C."/>
            <person name="Singh A."/>
            <person name="Wilkins M.J."/>
            <person name="Karaoz U."/>
            <person name="Brodie E.L."/>
            <person name="Williams K.H."/>
            <person name="Hubbard S.S."/>
            <person name="Banfield J.F."/>
        </authorList>
    </citation>
    <scope>NUCLEOTIDE SEQUENCE [LARGE SCALE GENOMIC DNA]</scope>
</reference>
<evidence type="ECO:0000256" key="1">
    <source>
        <dbReference type="SAM" id="Phobius"/>
    </source>
</evidence>
<dbReference type="EMBL" id="MFJB01000032">
    <property type="protein sequence ID" value="OGG00146.1"/>
    <property type="molecule type" value="Genomic_DNA"/>
</dbReference>
<gene>
    <name evidence="2" type="ORF">A2153_02985</name>
</gene>
<evidence type="ECO:0000313" key="3">
    <source>
        <dbReference type="Proteomes" id="UP000177396"/>
    </source>
</evidence>
<accession>A0A1F5YIZ9</accession>
<evidence type="ECO:0000313" key="2">
    <source>
        <dbReference type="EMBL" id="OGG00146.1"/>
    </source>
</evidence>
<keyword evidence="1" id="KW-1133">Transmembrane helix</keyword>
<proteinExistence type="predicted"/>
<keyword evidence="1" id="KW-0812">Transmembrane</keyword>
<organism evidence="2 3">
    <name type="scientific">Candidatus Gottesmanbacteria bacterium RBG_16_38_7b</name>
    <dbReference type="NCBI Taxonomy" id="1798372"/>
    <lineage>
        <taxon>Bacteria</taxon>
        <taxon>Candidatus Gottesmaniibacteriota</taxon>
    </lineage>
</organism>
<protein>
    <submittedName>
        <fullName evidence="2">Uncharacterized protein</fullName>
    </submittedName>
</protein>
<dbReference type="Proteomes" id="UP000177396">
    <property type="component" value="Unassembled WGS sequence"/>
</dbReference>
<feature type="transmembrane region" description="Helical" evidence="1">
    <location>
        <begin position="24"/>
        <end position="45"/>
    </location>
</feature>
<sequence>MLYFFTEMKNPVNVKNKSSQPPDYFLLGNIIFICLIVFGLVGYYLGKQSTQIKISGQITPTLAPVSTIFNISDQNQTVDTSNWKTYKNEKYGFKINYPPNVKLIPKEALFNIFISNDEYPFGMSISIDVLPNPSNLTLQEVGNNKFATDASEPYDLNWQTSSFSGKPAIKTIYFPPGDTGNQSIYLFSHNENIIAVWYSSVDKEDSSEFSSLSNKILSTFQFLDQNQAPNITKRNKY</sequence>
<keyword evidence="1" id="KW-0472">Membrane</keyword>
<dbReference type="AlphaFoldDB" id="A0A1F5YIZ9"/>
<name>A0A1F5YIZ9_9BACT</name>
<comment type="caution">
    <text evidence="2">The sequence shown here is derived from an EMBL/GenBank/DDBJ whole genome shotgun (WGS) entry which is preliminary data.</text>
</comment>